<reference evidence="1" key="1">
    <citation type="submission" date="2019-08" db="EMBL/GenBank/DDBJ databases">
        <authorList>
            <person name="Kucharzyk K."/>
            <person name="Murdoch R.W."/>
            <person name="Higgins S."/>
            <person name="Loffler F."/>
        </authorList>
    </citation>
    <scope>NUCLEOTIDE SEQUENCE</scope>
</reference>
<comment type="caution">
    <text evidence="1">The sequence shown here is derived from an EMBL/GenBank/DDBJ whole genome shotgun (WGS) entry which is preliminary data.</text>
</comment>
<organism evidence="1">
    <name type="scientific">bioreactor metagenome</name>
    <dbReference type="NCBI Taxonomy" id="1076179"/>
    <lineage>
        <taxon>unclassified sequences</taxon>
        <taxon>metagenomes</taxon>
        <taxon>ecological metagenomes</taxon>
    </lineage>
</organism>
<gene>
    <name evidence="1" type="ORF">SDC9_91836</name>
</gene>
<evidence type="ECO:0000313" key="1">
    <source>
        <dbReference type="EMBL" id="MPM45150.1"/>
    </source>
</evidence>
<dbReference type="EMBL" id="VSSQ01010759">
    <property type="protein sequence ID" value="MPM45150.1"/>
    <property type="molecule type" value="Genomic_DNA"/>
</dbReference>
<dbReference type="AlphaFoldDB" id="A0A644ZVZ8"/>
<proteinExistence type="predicted"/>
<name>A0A644ZVZ8_9ZZZZ</name>
<accession>A0A644ZVZ8</accession>
<sequence length="118" mass="13237">MLADPFGKGRAIHASNAMEIPCFDAFPEQRLVSSFVDWAGCSHRLHDVQGILQCLFKAYIACCCDDSLYVQLFQSCGKQQGDSIIQSGVHIQYDSVHLIPLWQYDVQGDCHHGGNDYR</sequence>
<protein>
    <submittedName>
        <fullName evidence="1">Uncharacterized protein</fullName>
    </submittedName>
</protein>